<protein>
    <submittedName>
        <fullName evidence="2">Uncharacterized protein</fullName>
    </submittedName>
</protein>
<feature type="compositionally biased region" description="Low complexity" evidence="1">
    <location>
        <begin position="90"/>
        <end position="114"/>
    </location>
</feature>
<organism evidence="2 3">
    <name type="scientific">Angomonas deanei</name>
    <dbReference type="NCBI Taxonomy" id="59799"/>
    <lineage>
        <taxon>Eukaryota</taxon>
        <taxon>Discoba</taxon>
        <taxon>Euglenozoa</taxon>
        <taxon>Kinetoplastea</taxon>
        <taxon>Metakinetoplastina</taxon>
        <taxon>Trypanosomatida</taxon>
        <taxon>Trypanosomatidae</taxon>
        <taxon>Strigomonadinae</taxon>
        <taxon>Angomonas</taxon>
    </lineage>
</organism>
<feature type="compositionally biased region" description="Polar residues" evidence="1">
    <location>
        <begin position="115"/>
        <end position="124"/>
    </location>
</feature>
<dbReference type="VEuPathDB" id="TriTrypDB:ADEAN_000083300"/>
<feature type="compositionally biased region" description="Basic and acidic residues" evidence="1">
    <location>
        <begin position="223"/>
        <end position="246"/>
    </location>
</feature>
<reference evidence="2 3" key="1">
    <citation type="submission" date="2020-08" db="EMBL/GenBank/DDBJ databases">
        <authorList>
            <person name="Newling K."/>
            <person name="Davey J."/>
            <person name="Forrester S."/>
        </authorList>
    </citation>
    <scope>NUCLEOTIDE SEQUENCE [LARGE SCALE GENOMIC DNA]</scope>
    <source>
        <strain evidence="3">Crithidia deanei Carvalho (ATCC PRA-265)</strain>
    </source>
</reference>
<feature type="region of interest" description="Disordered" evidence="1">
    <location>
        <begin position="77"/>
        <end position="137"/>
    </location>
</feature>
<sequence>MTQKSYVAASPDGAAKTGREVEVSRTDVSFFLKEAAKTQRGGDDGQMESYPLGGEFAKEKDIQELLALLKPSTRNRVLEALQHSEEEGNSSTDKSASKSASESLSSSPPAVSKAIFSSSSTPTQYEGDMAKVSSAPVVSPTADAHRYYGNAAAPQPVRSIWLDPDAPLPALRRATEYDELEDDRTVPPFHPYNPPVSSATPIQSPPDKGHHATPPLSHSGSSRKSDPHSGKKSVGDGHQTPNREEPILEGTSPNTRGVTKEQPVVARPSFARLLQYEQQ</sequence>
<dbReference type="Proteomes" id="UP000515908">
    <property type="component" value="Chromosome 01"/>
</dbReference>
<accession>A0A7G2C659</accession>
<keyword evidence="3" id="KW-1185">Reference proteome</keyword>
<dbReference type="AlphaFoldDB" id="A0A7G2C659"/>
<feature type="region of interest" description="Disordered" evidence="1">
    <location>
        <begin position="35"/>
        <end position="55"/>
    </location>
</feature>
<feature type="region of interest" description="Disordered" evidence="1">
    <location>
        <begin position="1"/>
        <end position="22"/>
    </location>
</feature>
<evidence type="ECO:0000313" key="2">
    <source>
        <dbReference type="EMBL" id="CAD2213392.1"/>
    </source>
</evidence>
<gene>
    <name evidence="2" type="ORF">ADEAN_000083300</name>
</gene>
<feature type="region of interest" description="Disordered" evidence="1">
    <location>
        <begin position="172"/>
        <end position="279"/>
    </location>
</feature>
<proteinExistence type="predicted"/>
<evidence type="ECO:0000256" key="1">
    <source>
        <dbReference type="SAM" id="MobiDB-lite"/>
    </source>
</evidence>
<dbReference type="EMBL" id="LR877145">
    <property type="protein sequence ID" value="CAD2213392.1"/>
    <property type="molecule type" value="Genomic_DNA"/>
</dbReference>
<evidence type="ECO:0000313" key="3">
    <source>
        <dbReference type="Proteomes" id="UP000515908"/>
    </source>
</evidence>
<name>A0A7G2C659_9TRYP</name>